<evidence type="ECO:0000256" key="1">
    <source>
        <dbReference type="ARBA" id="ARBA00022722"/>
    </source>
</evidence>
<evidence type="ECO:0000256" key="2">
    <source>
        <dbReference type="ARBA" id="ARBA00022801"/>
    </source>
</evidence>
<dbReference type="GO" id="GO:0003677">
    <property type="term" value="F:DNA binding"/>
    <property type="evidence" value="ECO:0007669"/>
    <property type="project" value="UniProtKB-KW"/>
</dbReference>
<dbReference type="SUPFAM" id="SSF47807">
    <property type="entry name" value="5' to 3' exonuclease, C-terminal subdomain"/>
    <property type="match status" value="1"/>
</dbReference>
<evidence type="ECO:0000256" key="5">
    <source>
        <dbReference type="ARBA" id="ARBA00049957"/>
    </source>
</evidence>
<dbReference type="InterPro" id="IPR038969">
    <property type="entry name" value="FEN"/>
</dbReference>
<dbReference type="AlphaFoldDB" id="S5DJ79"/>
<dbReference type="Pfam" id="PF02739">
    <property type="entry name" value="5_3_exonuc_N"/>
    <property type="match status" value="1"/>
</dbReference>
<evidence type="ECO:0000256" key="4">
    <source>
        <dbReference type="ARBA" id="ARBA00023125"/>
    </source>
</evidence>
<accession>S5DJ79</accession>
<name>S5DJ79_9ACTN</name>
<dbReference type="InterPro" id="IPR008918">
    <property type="entry name" value="HhH2"/>
</dbReference>
<comment type="function">
    <text evidence="5">5'-3' exonuclease acting preferentially on double-stranded DNA.</text>
</comment>
<proteinExistence type="predicted"/>
<sequence>MEIYIVDGTYELFRAHFGYPSRKTKKGKEVGALKGYINHLQSLKKNYEYLGVAFDSKVESFRNDIFKEYKSSRGIDKDILGQFSLAEKATELLGITLLSMDQYEADDAIASVCSVFKNKNIKIIIGSLDKDLMQCLSNENIVMYSTRYKTFTKKQDVYEKFGVYPKQIPDFLALVGDSSDGIPGMKGIGEKTAALLLQKYENIENIYKNLSEWKINFKGGVRHSNTIYDNYELLKLFKDLTTLRSDVKVPSSIKDYSLSEINIDDLSKFSDRYQLNINF</sequence>
<keyword evidence="2" id="KW-0378">Hydrolase</keyword>
<dbReference type="CDD" id="cd09859">
    <property type="entry name" value="PIN_53EXO"/>
    <property type="match status" value="1"/>
</dbReference>
<dbReference type="EMBL" id="KC811111">
    <property type="protein sequence ID" value="AGQ18749.1"/>
    <property type="molecule type" value="Genomic_DNA"/>
</dbReference>
<dbReference type="InterPro" id="IPR020045">
    <property type="entry name" value="DNA_polI_H3TH"/>
</dbReference>
<dbReference type="InterPro" id="IPR020046">
    <property type="entry name" value="5-3_exonucl_a-hlix_arch_N"/>
</dbReference>
<dbReference type="GO" id="GO:0017108">
    <property type="term" value="F:5'-flap endonuclease activity"/>
    <property type="evidence" value="ECO:0007669"/>
    <property type="project" value="InterPro"/>
</dbReference>
<dbReference type="SMART" id="SM00475">
    <property type="entry name" value="53EXOc"/>
    <property type="match status" value="1"/>
</dbReference>
<dbReference type="GO" id="GO:0033567">
    <property type="term" value="P:DNA replication, Okazaki fragment processing"/>
    <property type="evidence" value="ECO:0007669"/>
    <property type="project" value="InterPro"/>
</dbReference>
<dbReference type="Pfam" id="PF01367">
    <property type="entry name" value="5_3_exonuc"/>
    <property type="match status" value="1"/>
</dbReference>
<keyword evidence="3 8" id="KW-0269">Exonuclease</keyword>
<dbReference type="InterPro" id="IPR029060">
    <property type="entry name" value="PIN-like_dom_sf"/>
</dbReference>
<reference evidence="8" key="1">
    <citation type="journal article" date="2013" name="Sci. Rep.">
        <title>Metagenomics uncovers a new group of low GC and ultra-small marine Actinobacteria.</title>
        <authorList>
            <person name="Ghai R."/>
            <person name="Mizuno C.M."/>
            <person name="Picazo A."/>
            <person name="Camacho A."/>
            <person name="Rodriguez-Valera F."/>
        </authorList>
    </citation>
    <scope>NUCLEOTIDE SEQUENCE</scope>
</reference>
<evidence type="ECO:0000259" key="7">
    <source>
        <dbReference type="SMART" id="SM00475"/>
    </source>
</evidence>
<dbReference type="SMART" id="SM00279">
    <property type="entry name" value="HhH2"/>
    <property type="match status" value="1"/>
</dbReference>
<dbReference type="SUPFAM" id="SSF88723">
    <property type="entry name" value="PIN domain-like"/>
    <property type="match status" value="1"/>
</dbReference>
<keyword evidence="4" id="KW-0238">DNA-binding</keyword>
<dbReference type="GO" id="GO:0008409">
    <property type="term" value="F:5'-3' exonuclease activity"/>
    <property type="evidence" value="ECO:0007669"/>
    <property type="project" value="InterPro"/>
</dbReference>
<evidence type="ECO:0000256" key="3">
    <source>
        <dbReference type="ARBA" id="ARBA00022839"/>
    </source>
</evidence>
<organism evidence="8">
    <name type="scientific">Candidatus Actinomarina minuta</name>
    <dbReference type="NCBI Taxonomy" id="1389454"/>
    <lineage>
        <taxon>Bacteria</taxon>
        <taxon>Bacillati</taxon>
        <taxon>Actinomycetota</taxon>
        <taxon>Actinomycetes</taxon>
        <taxon>Candidatus Actinomarinidae</taxon>
        <taxon>Candidatus Actinomarinales</taxon>
        <taxon>Candidatus Actinomarineae</taxon>
        <taxon>Candidatus Actinomarinaceae</taxon>
        <taxon>Candidatus Actinomarina</taxon>
    </lineage>
</organism>
<protein>
    <recommendedName>
        <fullName evidence="6">5'-3' exonuclease</fullName>
    </recommendedName>
</protein>
<dbReference type="PANTHER" id="PTHR42646:SF2">
    <property type="entry name" value="5'-3' EXONUCLEASE FAMILY PROTEIN"/>
    <property type="match status" value="1"/>
</dbReference>
<dbReference type="Gene3D" id="1.10.150.20">
    <property type="entry name" value="5' to 3' exonuclease, C-terminal subdomain"/>
    <property type="match status" value="1"/>
</dbReference>
<evidence type="ECO:0000256" key="6">
    <source>
        <dbReference type="ARBA" id="ARBA00050026"/>
    </source>
</evidence>
<dbReference type="CDD" id="cd09898">
    <property type="entry name" value="H3TH_53EXO"/>
    <property type="match status" value="1"/>
</dbReference>
<keyword evidence="1" id="KW-0540">Nuclease</keyword>
<dbReference type="FunFam" id="1.10.150.20:FF:000003">
    <property type="entry name" value="DNA polymerase I"/>
    <property type="match status" value="1"/>
</dbReference>
<dbReference type="InterPro" id="IPR036279">
    <property type="entry name" value="5-3_exonuclease_C_sf"/>
</dbReference>
<evidence type="ECO:0000313" key="8">
    <source>
        <dbReference type="EMBL" id="AGQ18749.1"/>
    </source>
</evidence>
<feature type="domain" description="5'-3' exonuclease" evidence="7">
    <location>
        <begin position="1"/>
        <end position="259"/>
    </location>
</feature>
<dbReference type="InterPro" id="IPR002421">
    <property type="entry name" value="5-3_exonuclease"/>
</dbReference>
<dbReference type="PANTHER" id="PTHR42646">
    <property type="entry name" value="FLAP ENDONUCLEASE XNI"/>
    <property type="match status" value="1"/>
</dbReference>
<dbReference type="Gene3D" id="3.40.50.1010">
    <property type="entry name" value="5'-nuclease"/>
    <property type="match status" value="1"/>
</dbReference>